<dbReference type="SUPFAM" id="SSF52833">
    <property type="entry name" value="Thioredoxin-like"/>
    <property type="match status" value="1"/>
</dbReference>
<comment type="caution">
    <text evidence="8">The sequence shown here is derived from an EMBL/GenBank/DDBJ whole genome shotgun (WGS) entry which is preliminary data.</text>
</comment>
<protein>
    <submittedName>
        <fullName evidence="8">Thiol-disulfide isomerase</fullName>
    </submittedName>
</protein>
<evidence type="ECO:0000256" key="3">
    <source>
        <dbReference type="ARBA" id="ARBA00022968"/>
    </source>
</evidence>
<proteinExistence type="predicted"/>
<dbReference type="PANTHER" id="PTHR42852:SF6">
    <property type="entry name" value="THIOL:DISULFIDE INTERCHANGE PROTEIN DSBE"/>
    <property type="match status" value="1"/>
</dbReference>
<gene>
    <name evidence="8" type="ORF">GCM10007269_31550</name>
</gene>
<dbReference type="Pfam" id="PF00578">
    <property type="entry name" value="AhpC-TSA"/>
    <property type="match status" value="1"/>
</dbReference>
<name>A0ABQ1RZV6_9MICO</name>
<evidence type="ECO:0000256" key="5">
    <source>
        <dbReference type="ARBA" id="ARBA00023284"/>
    </source>
</evidence>
<evidence type="ECO:0000256" key="1">
    <source>
        <dbReference type="ARBA" id="ARBA00004196"/>
    </source>
</evidence>
<keyword evidence="9" id="KW-1185">Reference proteome</keyword>
<keyword evidence="4" id="KW-1015">Disulfide bond</keyword>
<evidence type="ECO:0000313" key="9">
    <source>
        <dbReference type="Proteomes" id="UP000629365"/>
    </source>
</evidence>
<organism evidence="8 9">
    <name type="scientific">Microbacterium murale</name>
    <dbReference type="NCBI Taxonomy" id="1081040"/>
    <lineage>
        <taxon>Bacteria</taxon>
        <taxon>Bacillati</taxon>
        <taxon>Actinomycetota</taxon>
        <taxon>Actinomycetes</taxon>
        <taxon>Micrococcales</taxon>
        <taxon>Microbacteriaceae</taxon>
        <taxon>Microbacterium</taxon>
    </lineage>
</organism>
<feature type="chain" id="PRO_5045473099" evidence="6">
    <location>
        <begin position="23"/>
        <end position="197"/>
    </location>
</feature>
<sequence>MRIVPVSIATVLAATLLLSGCAADPLSEQYAEIGDPGYASADGTISEFAPGDRGEIVVFDGTTDEGNTVSSSDYADEVLVVNFWYAACAPCRVEAPDLAALSTKYQDAGASFLGVNVYDQAETSLAFARNFDIEYPSILDANSGAVRLAFAGHAPPSAVPTTLVLDKQGRVAARFIGLIDEPSILDTIISDLIAEEP</sequence>
<comment type="subcellular location">
    <subcellularLocation>
        <location evidence="1">Cell envelope</location>
    </subcellularLocation>
</comment>
<keyword evidence="6" id="KW-0732">Signal</keyword>
<dbReference type="Proteomes" id="UP000629365">
    <property type="component" value="Unassembled WGS sequence"/>
</dbReference>
<keyword evidence="8" id="KW-0413">Isomerase</keyword>
<reference evidence="9" key="1">
    <citation type="journal article" date="2019" name="Int. J. Syst. Evol. Microbiol.">
        <title>The Global Catalogue of Microorganisms (GCM) 10K type strain sequencing project: providing services to taxonomists for standard genome sequencing and annotation.</title>
        <authorList>
            <consortium name="The Broad Institute Genomics Platform"/>
            <consortium name="The Broad Institute Genome Sequencing Center for Infectious Disease"/>
            <person name="Wu L."/>
            <person name="Ma J."/>
        </authorList>
    </citation>
    <scope>NUCLEOTIDE SEQUENCE [LARGE SCALE GENOMIC DNA]</scope>
    <source>
        <strain evidence="9">CCM 7640</strain>
    </source>
</reference>
<feature type="signal peptide" evidence="6">
    <location>
        <begin position="1"/>
        <end position="22"/>
    </location>
</feature>
<evidence type="ECO:0000256" key="4">
    <source>
        <dbReference type="ARBA" id="ARBA00023157"/>
    </source>
</evidence>
<dbReference type="PROSITE" id="PS51352">
    <property type="entry name" value="THIOREDOXIN_2"/>
    <property type="match status" value="1"/>
</dbReference>
<evidence type="ECO:0000256" key="2">
    <source>
        <dbReference type="ARBA" id="ARBA00022748"/>
    </source>
</evidence>
<keyword evidence="3" id="KW-0812">Transmembrane</keyword>
<dbReference type="PROSITE" id="PS51257">
    <property type="entry name" value="PROKAR_LIPOPROTEIN"/>
    <property type="match status" value="1"/>
</dbReference>
<keyword evidence="2" id="KW-0201">Cytochrome c-type biogenesis</keyword>
<dbReference type="EMBL" id="BMCM01000006">
    <property type="protein sequence ID" value="GGD86364.1"/>
    <property type="molecule type" value="Genomic_DNA"/>
</dbReference>
<evidence type="ECO:0000259" key="7">
    <source>
        <dbReference type="PROSITE" id="PS51352"/>
    </source>
</evidence>
<keyword evidence="3" id="KW-0735">Signal-anchor</keyword>
<dbReference type="PANTHER" id="PTHR42852">
    <property type="entry name" value="THIOL:DISULFIDE INTERCHANGE PROTEIN DSBE"/>
    <property type="match status" value="1"/>
</dbReference>
<feature type="domain" description="Thioredoxin" evidence="7">
    <location>
        <begin position="48"/>
        <end position="194"/>
    </location>
</feature>
<keyword evidence="5" id="KW-0676">Redox-active center</keyword>
<dbReference type="GO" id="GO:0016853">
    <property type="term" value="F:isomerase activity"/>
    <property type="evidence" value="ECO:0007669"/>
    <property type="project" value="UniProtKB-KW"/>
</dbReference>
<dbReference type="InterPro" id="IPR000866">
    <property type="entry name" value="AhpC/TSA"/>
</dbReference>
<accession>A0ABQ1RZV6</accession>
<evidence type="ECO:0000313" key="8">
    <source>
        <dbReference type="EMBL" id="GGD86364.1"/>
    </source>
</evidence>
<dbReference type="InterPro" id="IPR013766">
    <property type="entry name" value="Thioredoxin_domain"/>
</dbReference>
<dbReference type="InterPro" id="IPR050553">
    <property type="entry name" value="Thioredoxin_ResA/DsbE_sf"/>
</dbReference>
<evidence type="ECO:0000256" key="6">
    <source>
        <dbReference type="SAM" id="SignalP"/>
    </source>
</evidence>
<dbReference type="CDD" id="cd02966">
    <property type="entry name" value="TlpA_like_family"/>
    <property type="match status" value="1"/>
</dbReference>
<dbReference type="RefSeq" id="WP_229703213.1">
    <property type="nucleotide sequence ID" value="NZ_BMCM01000006.1"/>
</dbReference>
<dbReference type="Gene3D" id="3.40.30.10">
    <property type="entry name" value="Glutaredoxin"/>
    <property type="match status" value="1"/>
</dbReference>
<dbReference type="InterPro" id="IPR036249">
    <property type="entry name" value="Thioredoxin-like_sf"/>
</dbReference>